<gene>
    <name evidence="2" type="ORF">SAMN05444355_101624</name>
</gene>
<organism evidence="2 3">
    <name type="scientific">Flavobacterium frigoris</name>
    <dbReference type="NCBI Taxonomy" id="229204"/>
    <lineage>
        <taxon>Bacteria</taxon>
        <taxon>Pseudomonadati</taxon>
        <taxon>Bacteroidota</taxon>
        <taxon>Flavobacteriia</taxon>
        <taxon>Flavobacteriales</taxon>
        <taxon>Flavobacteriaceae</taxon>
        <taxon>Flavobacterium</taxon>
    </lineage>
</organism>
<dbReference type="Gene3D" id="3.30.70.1290">
    <property type="entry name" value="Transposase IS200-like"/>
    <property type="match status" value="1"/>
</dbReference>
<dbReference type="NCBIfam" id="NF033573">
    <property type="entry name" value="transpos_IS200"/>
    <property type="match status" value="1"/>
</dbReference>
<dbReference type="PANTHER" id="PTHR33360">
    <property type="entry name" value="TRANSPOSASE FOR INSERTION SEQUENCE ELEMENT IS200"/>
    <property type="match status" value="1"/>
</dbReference>
<feature type="domain" description="Transposase IS200-like" evidence="1">
    <location>
        <begin position="5"/>
        <end position="119"/>
    </location>
</feature>
<proteinExistence type="predicted"/>
<dbReference type="SUPFAM" id="SSF143422">
    <property type="entry name" value="Transposase IS200-like"/>
    <property type="match status" value="1"/>
</dbReference>
<sequence length="153" mass="18123">MANTYTQIHIHFVFAVKFRNGIIESQWKDSLYKYITGIIQNNSHKLLSINGMPDHIHILVGLRPSQSISDLMKDVKQGSSLWINENKLARCHFEWQEGFGAFSYSKSQLPNVIHYIENQELHHKIKSFREEYFDILEKFEVDFDEKFVFKELV</sequence>
<dbReference type="GO" id="GO:0006313">
    <property type="term" value="P:DNA transposition"/>
    <property type="evidence" value="ECO:0007669"/>
    <property type="project" value="InterPro"/>
</dbReference>
<dbReference type="SMART" id="SM01321">
    <property type="entry name" value="Y1_Tnp"/>
    <property type="match status" value="1"/>
</dbReference>
<evidence type="ECO:0000313" key="3">
    <source>
        <dbReference type="Proteomes" id="UP000183658"/>
    </source>
</evidence>
<evidence type="ECO:0000313" key="2">
    <source>
        <dbReference type="EMBL" id="SEQ18727.1"/>
    </source>
</evidence>
<dbReference type="AlphaFoldDB" id="A0A1H9DZJ2"/>
<dbReference type="EMBL" id="FOFZ01000001">
    <property type="protein sequence ID" value="SEQ18727.1"/>
    <property type="molecule type" value="Genomic_DNA"/>
</dbReference>
<dbReference type="GO" id="GO:0003677">
    <property type="term" value="F:DNA binding"/>
    <property type="evidence" value="ECO:0007669"/>
    <property type="project" value="InterPro"/>
</dbReference>
<accession>A0A1H9DZJ2</accession>
<evidence type="ECO:0000259" key="1">
    <source>
        <dbReference type="SMART" id="SM01321"/>
    </source>
</evidence>
<keyword evidence="3" id="KW-1185">Reference proteome</keyword>
<dbReference type="OrthoDB" id="9797997at2"/>
<dbReference type="PANTHER" id="PTHR33360:SF2">
    <property type="entry name" value="TRANSPOSASE FOR INSERTION SEQUENCE ELEMENT IS200"/>
    <property type="match status" value="1"/>
</dbReference>
<dbReference type="GO" id="GO:0004803">
    <property type="term" value="F:transposase activity"/>
    <property type="evidence" value="ECO:0007669"/>
    <property type="project" value="InterPro"/>
</dbReference>
<dbReference type="InterPro" id="IPR002686">
    <property type="entry name" value="Transposase_17"/>
</dbReference>
<dbReference type="Pfam" id="PF01797">
    <property type="entry name" value="Y1_Tnp"/>
    <property type="match status" value="1"/>
</dbReference>
<reference evidence="3" key="1">
    <citation type="submission" date="2016-10" db="EMBL/GenBank/DDBJ databases">
        <authorList>
            <person name="Varghese N."/>
            <person name="Submissions S."/>
        </authorList>
    </citation>
    <scope>NUCLEOTIDE SEQUENCE [LARGE SCALE GENOMIC DNA]</scope>
    <source>
        <strain evidence="3">DSM 15719</strain>
    </source>
</reference>
<dbReference type="InterPro" id="IPR036515">
    <property type="entry name" value="Transposase_17_sf"/>
</dbReference>
<dbReference type="RefSeq" id="WP_074721027.1">
    <property type="nucleotide sequence ID" value="NZ_CBCRVS010000002.1"/>
</dbReference>
<protein>
    <submittedName>
        <fullName evidence="2">REP element-mobilizing transposase RayT</fullName>
    </submittedName>
</protein>
<dbReference type="Proteomes" id="UP000183658">
    <property type="component" value="Unassembled WGS sequence"/>
</dbReference>
<name>A0A1H9DZJ2_FLAFI</name>